<evidence type="ECO:0000256" key="5">
    <source>
        <dbReference type="ARBA" id="ARBA00023139"/>
    </source>
</evidence>
<dbReference type="GO" id="GO:0009279">
    <property type="term" value="C:cell outer membrane"/>
    <property type="evidence" value="ECO:0007669"/>
    <property type="project" value="UniProtKB-SubCell"/>
</dbReference>
<evidence type="ECO:0000313" key="9">
    <source>
        <dbReference type="EMBL" id="AHH07829.1"/>
    </source>
</evidence>
<evidence type="ECO:0000256" key="6">
    <source>
        <dbReference type="ARBA" id="ARBA00023237"/>
    </source>
</evidence>
<sequence>MSFARGTDGNHLGQAHTPKAAAVAAGIALRSLIKTGTLASHSDKDNEAAQAIGVSAANKLLRAVEDIIKKTVKNVLGTAKQKIDEAKVSKKESQ</sequence>
<dbReference type="EMBL" id="CP004339">
    <property type="protein sequence ID" value="AHH07829.1"/>
    <property type="molecule type" value="Genomic_DNA"/>
</dbReference>
<protein>
    <recommendedName>
        <fullName evidence="8">Variable large protein</fullName>
    </recommendedName>
</protein>
<evidence type="ECO:0000256" key="3">
    <source>
        <dbReference type="ARBA" id="ARBA00022729"/>
    </source>
</evidence>
<evidence type="ECO:0000256" key="8">
    <source>
        <dbReference type="RuleBase" id="RU363105"/>
    </source>
</evidence>
<gene>
    <name evidence="9" type="ORF">BCD_1763</name>
</gene>
<evidence type="ECO:0000256" key="4">
    <source>
        <dbReference type="ARBA" id="ARBA00023136"/>
    </source>
</evidence>
<accession>W5SKZ8</accession>
<keyword evidence="3" id="KW-0732">Signal</keyword>
<evidence type="ECO:0000256" key="7">
    <source>
        <dbReference type="ARBA" id="ARBA00023288"/>
    </source>
</evidence>
<dbReference type="SUPFAM" id="SSF74748">
    <property type="entry name" value="Variable surface antigen VlsE"/>
    <property type="match status" value="1"/>
</dbReference>
<dbReference type="InterPro" id="IPR000680">
    <property type="entry name" value="Borrelia_lipo"/>
</dbReference>
<name>W5SKZ8_9SPIR</name>
<organism evidence="9">
    <name type="scientific">Borrelia crocidurae DOU</name>
    <dbReference type="NCBI Taxonomy" id="1293575"/>
    <lineage>
        <taxon>Bacteria</taxon>
        <taxon>Pseudomonadati</taxon>
        <taxon>Spirochaetota</taxon>
        <taxon>Spirochaetia</taxon>
        <taxon>Spirochaetales</taxon>
        <taxon>Borreliaceae</taxon>
        <taxon>Borrelia</taxon>
    </lineage>
</organism>
<proteinExistence type="predicted"/>
<evidence type="ECO:0000256" key="1">
    <source>
        <dbReference type="ARBA" id="ARBA00003932"/>
    </source>
</evidence>
<evidence type="ECO:0000256" key="2">
    <source>
        <dbReference type="ARBA" id="ARBA00004459"/>
    </source>
</evidence>
<dbReference type="AlphaFoldDB" id="W5SKZ8"/>
<keyword evidence="6 8" id="KW-0998">Cell outer membrane</keyword>
<dbReference type="Pfam" id="PF00921">
    <property type="entry name" value="Lipoprotein_2"/>
    <property type="match status" value="1"/>
</dbReference>
<geneLocation type="plasmid" evidence="9">
    <name>unnamed</name>
</geneLocation>
<keyword evidence="4 8" id="KW-0472">Membrane</keyword>
<comment type="function">
    <text evidence="1 8">The Vlp and Vsp proteins are antigenically distinct proteins, only one vlp or vsp gene is transcriptionally active at any one time. Switching between these genes is a mechanism of host immune response evasion.</text>
</comment>
<keyword evidence="9" id="KW-0614">Plasmid</keyword>
<dbReference type="HOGENOM" id="CLU_170887_1_0_12"/>
<keyword evidence="7 8" id="KW-0449">Lipoprotein</keyword>
<keyword evidence="5 8" id="KW-0564">Palmitate</keyword>
<comment type="subcellular location">
    <subcellularLocation>
        <location evidence="2 8">Cell outer membrane</location>
        <topology evidence="2 8">Lipid-anchor</topology>
    </subcellularLocation>
</comment>
<reference evidence="9" key="1">
    <citation type="submission" date="2013-02" db="EMBL/GenBank/DDBJ databases">
        <title>Comparative genomics of Borrelia species.</title>
        <authorList>
            <person name="Schwan T.G."/>
            <person name="Raffel S.J."/>
            <person name="Porcella S.F."/>
        </authorList>
    </citation>
    <scope>NUCLEOTIDE SEQUENCE</scope>
    <source>
        <strain evidence="9">DOU</strain>
        <plasmid evidence="9">unnamed</plasmid>
    </source>
</reference>